<keyword evidence="1 10" id="KW-1003">Cell membrane</keyword>
<dbReference type="InterPro" id="IPR004276">
    <property type="entry name" value="GlycoTrans_28_N"/>
</dbReference>
<dbReference type="GO" id="GO:0005975">
    <property type="term" value="P:carbohydrate metabolic process"/>
    <property type="evidence" value="ECO:0007669"/>
    <property type="project" value="InterPro"/>
</dbReference>
<keyword evidence="7 10" id="KW-0472">Membrane</keyword>
<evidence type="ECO:0000256" key="6">
    <source>
        <dbReference type="ARBA" id="ARBA00022984"/>
    </source>
</evidence>
<name>A0A1M5BJ90_9FIRM</name>
<feature type="domain" description="Glycosyltransferase family 28 N-terminal" evidence="11">
    <location>
        <begin position="4"/>
        <end position="142"/>
    </location>
</feature>
<keyword evidence="9 10" id="KW-0961">Cell wall biogenesis/degradation</keyword>
<dbReference type="Proteomes" id="UP000184148">
    <property type="component" value="Unassembled WGS sequence"/>
</dbReference>
<dbReference type="GO" id="GO:0009252">
    <property type="term" value="P:peptidoglycan biosynthetic process"/>
    <property type="evidence" value="ECO:0007669"/>
    <property type="project" value="UniProtKB-UniRule"/>
</dbReference>
<evidence type="ECO:0000313" key="14">
    <source>
        <dbReference type="Proteomes" id="UP000184148"/>
    </source>
</evidence>
<dbReference type="OrthoDB" id="9808936at2"/>
<keyword evidence="5 10" id="KW-0133">Cell shape</keyword>
<evidence type="ECO:0000256" key="2">
    <source>
        <dbReference type="ARBA" id="ARBA00022618"/>
    </source>
</evidence>
<comment type="similarity">
    <text evidence="10">Belongs to the glycosyltransferase 28 family. MurG subfamily.</text>
</comment>
<feature type="binding site" evidence="10">
    <location>
        <position position="196"/>
    </location>
    <ligand>
        <name>UDP-N-acetyl-alpha-D-glucosamine</name>
        <dbReference type="ChEBI" id="CHEBI:57705"/>
    </ligand>
</feature>
<evidence type="ECO:0000256" key="9">
    <source>
        <dbReference type="ARBA" id="ARBA00023316"/>
    </source>
</evidence>
<comment type="catalytic activity">
    <reaction evidence="10">
        <text>di-trans,octa-cis-undecaprenyl diphospho-N-acetyl-alpha-D-muramoyl-L-alanyl-D-glutamyl-meso-2,6-diaminopimeloyl-D-alanyl-D-alanine + UDP-N-acetyl-alpha-D-glucosamine = di-trans,octa-cis-undecaprenyl diphospho-[N-acetyl-alpha-D-glucosaminyl-(1-&gt;4)]-N-acetyl-alpha-D-muramoyl-L-alanyl-D-glutamyl-meso-2,6-diaminopimeloyl-D-alanyl-D-alanine + UDP + H(+)</text>
        <dbReference type="Rhea" id="RHEA:31227"/>
        <dbReference type="ChEBI" id="CHEBI:15378"/>
        <dbReference type="ChEBI" id="CHEBI:57705"/>
        <dbReference type="ChEBI" id="CHEBI:58223"/>
        <dbReference type="ChEBI" id="CHEBI:61387"/>
        <dbReference type="ChEBI" id="CHEBI:61388"/>
        <dbReference type="EC" id="2.4.1.227"/>
    </reaction>
</comment>
<dbReference type="EC" id="2.4.1.227" evidence="10"/>
<feature type="domain" description="Glycosyl transferase family 28 C-terminal" evidence="12">
    <location>
        <begin position="189"/>
        <end position="357"/>
    </location>
</feature>
<keyword evidence="4 10" id="KW-0808">Transferase</keyword>
<protein>
    <recommendedName>
        <fullName evidence="10">UDP-N-acetylglucosamine--N-acetylmuramyl-(pentapeptide) pyrophosphoryl-undecaprenol N-acetylglucosamine transferase</fullName>
        <ecNumber evidence="10">2.4.1.227</ecNumber>
    </recommendedName>
    <alternativeName>
        <fullName evidence="10">Undecaprenyl-PP-MurNAc-pentapeptide-UDPGlcNAc GlcNAc transferase</fullName>
    </alternativeName>
</protein>
<keyword evidence="6 10" id="KW-0573">Peptidoglycan synthesis</keyword>
<dbReference type="RefSeq" id="WP_073239810.1">
    <property type="nucleotide sequence ID" value="NZ_FQUY01000023.1"/>
</dbReference>
<dbReference type="PANTHER" id="PTHR21015">
    <property type="entry name" value="UDP-N-ACETYLGLUCOSAMINE--N-ACETYLMURAMYL-(PENTAPEPTIDE) PYROPHOSPHORYL-UNDECAPRENOL N-ACETYLGLUCOSAMINE TRANSFERASE 1"/>
    <property type="match status" value="1"/>
</dbReference>
<dbReference type="AlphaFoldDB" id="A0A1M5BJ90"/>
<feature type="binding site" evidence="10">
    <location>
        <position position="301"/>
    </location>
    <ligand>
        <name>UDP-N-acetyl-alpha-D-glucosamine</name>
        <dbReference type="ChEBI" id="CHEBI:57705"/>
    </ligand>
</feature>
<dbReference type="STRING" id="1121429.SAMN02745133_02601"/>
<dbReference type="EMBL" id="FQUY01000023">
    <property type="protein sequence ID" value="SHF42347.1"/>
    <property type="molecule type" value="Genomic_DNA"/>
</dbReference>
<evidence type="ECO:0000256" key="5">
    <source>
        <dbReference type="ARBA" id="ARBA00022960"/>
    </source>
</evidence>
<evidence type="ECO:0000256" key="1">
    <source>
        <dbReference type="ARBA" id="ARBA00022475"/>
    </source>
</evidence>
<dbReference type="Pfam" id="PF04101">
    <property type="entry name" value="Glyco_tran_28_C"/>
    <property type="match status" value="1"/>
</dbReference>
<dbReference type="HAMAP" id="MF_00033">
    <property type="entry name" value="MurG"/>
    <property type="match status" value="1"/>
</dbReference>
<evidence type="ECO:0000256" key="10">
    <source>
        <dbReference type="HAMAP-Rule" id="MF_00033"/>
    </source>
</evidence>
<keyword evidence="8 10" id="KW-0131">Cell cycle</keyword>
<evidence type="ECO:0000256" key="4">
    <source>
        <dbReference type="ARBA" id="ARBA00022679"/>
    </source>
</evidence>
<dbReference type="GO" id="GO:0051301">
    <property type="term" value="P:cell division"/>
    <property type="evidence" value="ECO:0007669"/>
    <property type="project" value="UniProtKB-KW"/>
</dbReference>
<dbReference type="InterPro" id="IPR007235">
    <property type="entry name" value="Glyco_trans_28_C"/>
</dbReference>
<reference evidence="14" key="1">
    <citation type="submission" date="2016-11" db="EMBL/GenBank/DDBJ databases">
        <authorList>
            <person name="Varghese N."/>
            <person name="Submissions S."/>
        </authorList>
    </citation>
    <scope>NUCLEOTIDE SEQUENCE [LARGE SCALE GENOMIC DNA]</scope>
    <source>
        <strain evidence="14">DSM 12395</strain>
    </source>
</reference>
<evidence type="ECO:0000259" key="12">
    <source>
        <dbReference type="Pfam" id="PF04101"/>
    </source>
</evidence>
<dbReference type="GO" id="GO:0050511">
    <property type="term" value="F:undecaprenyldiphospho-muramoylpentapeptide beta-N-acetylglucosaminyltransferase activity"/>
    <property type="evidence" value="ECO:0007669"/>
    <property type="project" value="UniProtKB-UniRule"/>
</dbReference>
<dbReference type="GO" id="GO:0005886">
    <property type="term" value="C:plasma membrane"/>
    <property type="evidence" value="ECO:0007669"/>
    <property type="project" value="UniProtKB-SubCell"/>
</dbReference>
<dbReference type="GO" id="GO:0008360">
    <property type="term" value="P:regulation of cell shape"/>
    <property type="evidence" value="ECO:0007669"/>
    <property type="project" value="UniProtKB-KW"/>
</dbReference>
<comment type="function">
    <text evidence="10">Cell wall formation. Catalyzes the transfer of a GlcNAc subunit on undecaprenyl-pyrophosphoryl-MurNAc-pentapeptide (lipid intermediate I) to form undecaprenyl-pyrophosphoryl-MurNAc-(pentapeptide)GlcNAc (lipid intermediate II).</text>
</comment>
<evidence type="ECO:0000256" key="8">
    <source>
        <dbReference type="ARBA" id="ARBA00023306"/>
    </source>
</evidence>
<organism evidence="13 14">
    <name type="scientific">Desulforamulus putei DSM 12395</name>
    <dbReference type="NCBI Taxonomy" id="1121429"/>
    <lineage>
        <taxon>Bacteria</taxon>
        <taxon>Bacillati</taxon>
        <taxon>Bacillota</taxon>
        <taxon>Clostridia</taxon>
        <taxon>Eubacteriales</taxon>
        <taxon>Peptococcaceae</taxon>
        <taxon>Desulforamulus</taxon>
    </lineage>
</organism>
<evidence type="ECO:0000259" key="11">
    <source>
        <dbReference type="Pfam" id="PF03033"/>
    </source>
</evidence>
<dbReference type="SUPFAM" id="SSF53756">
    <property type="entry name" value="UDP-Glycosyltransferase/glycogen phosphorylase"/>
    <property type="match status" value="1"/>
</dbReference>
<dbReference type="NCBIfam" id="TIGR01133">
    <property type="entry name" value="murG"/>
    <property type="match status" value="1"/>
</dbReference>
<dbReference type="Gene3D" id="3.40.50.2000">
    <property type="entry name" value="Glycogen Phosphorylase B"/>
    <property type="match status" value="2"/>
</dbReference>
<comment type="caution">
    <text evidence="10">Lacks conserved residue(s) required for the propagation of feature annotation.</text>
</comment>
<dbReference type="CDD" id="cd03785">
    <property type="entry name" value="GT28_MurG"/>
    <property type="match status" value="1"/>
</dbReference>
<dbReference type="UniPathway" id="UPA00219"/>
<dbReference type="PANTHER" id="PTHR21015:SF22">
    <property type="entry name" value="GLYCOSYLTRANSFERASE"/>
    <property type="match status" value="1"/>
</dbReference>
<feature type="binding site" evidence="10">
    <location>
        <begin position="10"/>
        <end position="12"/>
    </location>
    <ligand>
        <name>UDP-N-acetyl-alpha-D-glucosamine</name>
        <dbReference type="ChEBI" id="CHEBI:57705"/>
    </ligand>
</feature>
<comment type="subcellular location">
    <subcellularLocation>
        <location evidence="10">Cell membrane</location>
        <topology evidence="10">Peripheral membrane protein</topology>
        <orientation evidence="10">Cytoplasmic side</orientation>
    </subcellularLocation>
</comment>
<comment type="pathway">
    <text evidence="10">Cell wall biogenesis; peptidoglycan biosynthesis.</text>
</comment>
<sequence>MRAILTGGGTGGHIYPALAIARGLQNRFPNTEILYVGTNRGLEADIVPKAHFPFRAITVSGMERKISFTNFKVLWQAWQGYREAARIVKTFKPDVVIGTGGYVCGPVVMAAARRGIPTLIHEQNALPGITNRILSKFVDQVAVTFEDSLKYFPGKAKVTLTGLPVRPEIMQAKRTDALTSLNLSGEKLTLLVFGGSRGARKINQAMAEVIKKYGNHPKIQVLHATGQAGYQEFLHELTNNGIDLDKYVNIIIKPYLYNMHEALAAADLVISRAGAATLAELTVLGLPSVLIPYPYASENHQEYNARALADRGAAVLIKDAELTGSKLVGTIEGIINQPDRLQSMSRASQKLGRPEALNDIIRCVEKILPRQ</sequence>
<keyword evidence="14" id="KW-1185">Reference proteome</keyword>
<proteinExistence type="inferred from homology"/>
<evidence type="ECO:0000256" key="7">
    <source>
        <dbReference type="ARBA" id="ARBA00023136"/>
    </source>
</evidence>
<evidence type="ECO:0000256" key="3">
    <source>
        <dbReference type="ARBA" id="ARBA00022676"/>
    </source>
</evidence>
<dbReference type="Pfam" id="PF03033">
    <property type="entry name" value="Glyco_transf_28"/>
    <property type="match status" value="1"/>
</dbReference>
<dbReference type="GO" id="GO:0071555">
    <property type="term" value="P:cell wall organization"/>
    <property type="evidence" value="ECO:0007669"/>
    <property type="project" value="UniProtKB-KW"/>
</dbReference>
<evidence type="ECO:0000313" key="13">
    <source>
        <dbReference type="EMBL" id="SHF42347.1"/>
    </source>
</evidence>
<dbReference type="GO" id="GO:0051991">
    <property type="term" value="F:UDP-N-acetyl-D-glucosamine:N-acetylmuramoyl-L-alanyl-D-glutamyl-meso-2,6-diaminopimelyl-D-alanyl-D-alanine-diphosphoundecaprenol 4-beta-N-acetylglucosaminlytransferase activity"/>
    <property type="evidence" value="ECO:0007669"/>
    <property type="project" value="RHEA"/>
</dbReference>
<accession>A0A1M5BJ90</accession>
<feature type="binding site" evidence="10">
    <location>
        <position position="166"/>
    </location>
    <ligand>
        <name>UDP-N-acetyl-alpha-D-glucosamine</name>
        <dbReference type="ChEBI" id="CHEBI:57705"/>
    </ligand>
</feature>
<dbReference type="InterPro" id="IPR006009">
    <property type="entry name" value="GlcNAc_MurG"/>
</dbReference>
<keyword evidence="2 10" id="KW-0132">Cell division</keyword>
<keyword evidence="3 10" id="KW-0328">Glycosyltransferase</keyword>
<feature type="binding site" evidence="10">
    <location>
        <position position="124"/>
    </location>
    <ligand>
        <name>UDP-N-acetyl-alpha-D-glucosamine</name>
        <dbReference type="ChEBI" id="CHEBI:57705"/>
    </ligand>
</feature>
<gene>
    <name evidence="10" type="primary">murG</name>
    <name evidence="13" type="ORF">SAMN02745133_02601</name>
</gene>